<keyword evidence="3" id="KW-0815">Transposition</keyword>
<dbReference type="Pfam" id="PF13936">
    <property type="entry name" value="HTH_38"/>
    <property type="match status" value="1"/>
</dbReference>
<dbReference type="InterPro" id="IPR053392">
    <property type="entry name" value="Transposase_IS30-like"/>
</dbReference>
<comment type="similarity">
    <text evidence="2">Belongs to the transposase IS30 family.</text>
</comment>
<dbReference type="Pfam" id="PF00665">
    <property type="entry name" value="rve"/>
    <property type="match status" value="1"/>
</dbReference>
<dbReference type="PROSITE" id="PS50994">
    <property type="entry name" value="INTEGRASE"/>
    <property type="match status" value="1"/>
</dbReference>
<dbReference type="PANTHER" id="PTHR10948">
    <property type="entry name" value="TRANSPOSASE"/>
    <property type="match status" value="1"/>
</dbReference>
<dbReference type="InterPro" id="IPR001584">
    <property type="entry name" value="Integrase_cat-core"/>
</dbReference>
<protein>
    <submittedName>
        <fullName evidence="7">Putative transposase</fullName>
    </submittedName>
</protein>
<dbReference type="NCBIfam" id="NF033563">
    <property type="entry name" value="transpos_IS30"/>
    <property type="match status" value="1"/>
</dbReference>
<gene>
    <name evidence="7" type="ORF">GOSPT_047_00010</name>
</gene>
<sequence>MPPLAVWEFWQARREGMPTALAARRAGFSSRLGYRLVAKHGGVIPRVARPSVVDEQGPGPQSRYLSAQERDLVAHKTAAGLGVREIARDLQRSPSTISRELRRNRAVHRPYGAAYAHRSAQRRRARPKLRKLEDNDRLRAYVWDKLSGDEYWSPQQISARLVRDFPEDEGMRISHEAIYQALYVFPRGEMKKQVKASLRSGRAARKPRTASTTGPSIVPRELLIAHRPPEVGDRAVPGDWEGDCIVGRDGRSQIGTLVERSTRYVMLLHMPTTRTGEDLRAALQVAIGGLPAHLRRSITWDQGSEMRGVHAQIAIDHNVKVWFCDPHSPWQRGTNENTNGLLRQYFPKGTDLSVHSRDHLDHVAAALNNRPRAALGFRTPTEAFTELLTSHTQP</sequence>
<evidence type="ECO:0000313" key="8">
    <source>
        <dbReference type="Proteomes" id="UP000005845"/>
    </source>
</evidence>
<dbReference type="GO" id="GO:0005829">
    <property type="term" value="C:cytosol"/>
    <property type="evidence" value="ECO:0007669"/>
    <property type="project" value="TreeGrafter"/>
</dbReference>
<dbReference type="EMBL" id="BAFC01000047">
    <property type="protein sequence ID" value="GAB38620.1"/>
    <property type="molecule type" value="Genomic_DNA"/>
</dbReference>
<keyword evidence="8" id="KW-1185">Reference proteome</keyword>
<dbReference type="PROSITE" id="PS01043">
    <property type="entry name" value="TRANSPOSASE_IS30"/>
    <property type="match status" value="1"/>
</dbReference>
<dbReference type="Proteomes" id="UP000005845">
    <property type="component" value="Unassembled WGS sequence"/>
</dbReference>
<dbReference type="InterPro" id="IPR025246">
    <property type="entry name" value="IS30-like_HTH"/>
</dbReference>
<dbReference type="eggNOG" id="COG2826">
    <property type="taxonomic scope" value="Bacteria"/>
</dbReference>
<name>H5TYR2_9ACTN</name>
<evidence type="ECO:0000259" key="6">
    <source>
        <dbReference type="PROSITE" id="PS50994"/>
    </source>
</evidence>
<accession>H5TYR2</accession>
<dbReference type="SUPFAM" id="SSF53098">
    <property type="entry name" value="Ribonuclease H-like"/>
    <property type="match status" value="1"/>
</dbReference>
<organism evidence="7 8">
    <name type="scientific">Gordonia sputi NBRC 100414</name>
    <dbReference type="NCBI Taxonomy" id="1089453"/>
    <lineage>
        <taxon>Bacteria</taxon>
        <taxon>Bacillati</taxon>
        <taxon>Actinomycetota</taxon>
        <taxon>Actinomycetes</taxon>
        <taxon>Mycobacteriales</taxon>
        <taxon>Gordoniaceae</taxon>
        <taxon>Gordonia</taxon>
    </lineage>
</organism>
<dbReference type="AlphaFoldDB" id="H5TYR2"/>
<dbReference type="GO" id="GO:0003677">
    <property type="term" value="F:DNA binding"/>
    <property type="evidence" value="ECO:0007669"/>
    <property type="project" value="UniProtKB-KW"/>
</dbReference>
<dbReference type="GO" id="GO:0015074">
    <property type="term" value="P:DNA integration"/>
    <property type="evidence" value="ECO:0007669"/>
    <property type="project" value="InterPro"/>
</dbReference>
<evidence type="ECO:0000256" key="1">
    <source>
        <dbReference type="ARBA" id="ARBA00002190"/>
    </source>
</evidence>
<dbReference type="InterPro" id="IPR012337">
    <property type="entry name" value="RNaseH-like_sf"/>
</dbReference>
<comment type="caution">
    <text evidence="7">The sequence shown here is derived from an EMBL/GenBank/DDBJ whole genome shotgun (WGS) entry which is preliminary data.</text>
</comment>
<feature type="domain" description="Integrase catalytic" evidence="6">
    <location>
        <begin position="224"/>
        <end position="388"/>
    </location>
</feature>
<keyword evidence="5" id="KW-0233">DNA recombination</keyword>
<dbReference type="GO" id="GO:0004803">
    <property type="term" value="F:transposase activity"/>
    <property type="evidence" value="ECO:0007669"/>
    <property type="project" value="InterPro"/>
</dbReference>
<dbReference type="GO" id="GO:0006313">
    <property type="term" value="P:DNA transposition"/>
    <property type="evidence" value="ECO:0007669"/>
    <property type="project" value="InterPro"/>
</dbReference>
<comment type="function">
    <text evidence="1">Required for the transposition of the insertion element.</text>
</comment>
<evidence type="ECO:0000256" key="3">
    <source>
        <dbReference type="ARBA" id="ARBA00022578"/>
    </source>
</evidence>
<reference evidence="7 8" key="1">
    <citation type="submission" date="2012-02" db="EMBL/GenBank/DDBJ databases">
        <title>Whole genome shotgun sequence of Gordonia sputi NBRC 100414.</title>
        <authorList>
            <person name="Yoshida I."/>
            <person name="Hosoyama A."/>
            <person name="Tsuchikane K."/>
            <person name="Katsumata H."/>
            <person name="Yamazaki S."/>
            <person name="Fujita N."/>
        </authorList>
    </citation>
    <scope>NUCLEOTIDE SEQUENCE [LARGE SCALE GENOMIC DNA]</scope>
    <source>
        <strain evidence="7 8">NBRC 100414</strain>
    </source>
</reference>
<dbReference type="Gene3D" id="3.30.420.10">
    <property type="entry name" value="Ribonuclease H-like superfamily/Ribonuclease H"/>
    <property type="match status" value="1"/>
</dbReference>
<dbReference type="InterPro" id="IPR051917">
    <property type="entry name" value="Transposase-Integrase"/>
</dbReference>
<evidence type="ECO:0000256" key="5">
    <source>
        <dbReference type="ARBA" id="ARBA00023172"/>
    </source>
</evidence>
<evidence type="ECO:0000256" key="4">
    <source>
        <dbReference type="ARBA" id="ARBA00023125"/>
    </source>
</evidence>
<dbReference type="InterPro" id="IPR001598">
    <property type="entry name" value="Transposase_IS30_CS"/>
</dbReference>
<dbReference type="PANTHER" id="PTHR10948:SF23">
    <property type="entry name" value="TRANSPOSASE INSI FOR INSERTION SEQUENCE ELEMENT IS30A-RELATED"/>
    <property type="match status" value="1"/>
</dbReference>
<evidence type="ECO:0000313" key="7">
    <source>
        <dbReference type="EMBL" id="GAB38620.1"/>
    </source>
</evidence>
<keyword evidence="4" id="KW-0238">DNA-binding</keyword>
<proteinExistence type="inferred from homology"/>
<evidence type="ECO:0000256" key="2">
    <source>
        <dbReference type="ARBA" id="ARBA00006363"/>
    </source>
</evidence>
<dbReference type="InterPro" id="IPR036397">
    <property type="entry name" value="RNaseH_sf"/>
</dbReference>